<evidence type="ECO:0000313" key="2">
    <source>
        <dbReference type="EMBL" id="EYU17077.1"/>
    </source>
</evidence>
<reference evidence="2 3" key="1">
    <citation type="submission" date="2014-03" db="EMBL/GenBank/DDBJ databases">
        <title>Draft Genome of Photorhabdus luminescens BA1, an Egyptian Isolate.</title>
        <authorList>
            <person name="Ghazal S."/>
            <person name="Hurst S.G.IV."/>
            <person name="Morris K."/>
            <person name="Thomas K."/>
            <person name="Tisa L.S."/>
        </authorList>
    </citation>
    <scope>NUCLEOTIDE SEQUENCE [LARGE SCALE GENOMIC DNA]</scope>
    <source>
        <strain evidence="2 3">BA1</strain>
    </source>
</reference>
<organism evidence="2 3">
    <name type="scientific">Photorhabdus aegyptia</name>
    <dbReference type="NCBI Taxonomy" id="2805098"/>
    <lineage>
        <taxon>Bacteria</taxon>
        <taxon>Pseudomonadati</taxon>
        <taxon>Pseudomonadota</taxon>
        <taxon>Gammaproteobacteria</taxon>
        <taxon>Enterobacterales</taxon>
        <taxon>Morganellaceae</taxon>
        <taxon>Photorhabdus</taxon>
    </lineage>
</organism>
<feature type="transmembrane region" description="Helical" evidence="1">
    <location>
        <begin position="25"/>
        <end position="42"/>
    </location>
</feature>
<dbReference type="PATRIC" id="fig|1393736.3.peg.373"/>
<keyword evidence="3" id="KW-1185">Reference proteome</keyword>
<name>A0A022PLU3_9GAMM</name>
<protein>
    <submittedName>
        <fullName evidence="2">Uncharacterized protein</fullName>
    </submittedName>
</protein>
<evidence type="ECO:0000256" key="1">
    <source>
        <dbReference type="SAM" id="Phobius"/>
    </source>
</evidence>
<dbReference type="Proteomes" id="UP000023464">
    <property type="component" value="Unassembled WGS sequence"/>
</dbReference>
<accession>A0A022PLU3</accession>
<gene>
    <name evidence="2" type="ORF">BA1DRAFT_00366</name>
</gene>
<dbReference type="AlphaFoldDB" id="A0A022PLU3"/>
<proteinExistence type="predicted"/>
<keyword evidence="1" id="KW-0812">Transmembrane</keyword>
<keyword evidence="1" id="KW-0472">Membrane</keyword>
<sequence length="183" mass="20511">MNAAVLVIAGQMLSAVLLDWLYQDMTPGLVKIVGVLFVLYHFSNGEFVRISDDIVRKKDVIAINQQVYDRSSFDVSIIPRCVPEWHYYMTLGRRLHALQSNPLYIGLMSSGYSSESNNDLSSAKRMRSILNALDRPMAAFYFCIGGGISQAQYMCEGMKEDVVHMKGPVEITTMIFSKVGVIL</sequence>
<comment type="caution">
    <text evidence="2">The sequence shown here is derived from an EMBL/GenBank/DDBJ whole genome shotgun (WGS) entry which is preliminary data.</text>
</comment>
<dbReference type="EMBL" id="JFGV01000003">
    <property type="protein sequence ID" value="EYU17077.1"/>
    <property type="molecule type" value="Genomic_DNA"/>
</dbReference>
<evidence type="ECO:0000313" key="3">
    <source>
        <dbReference type="Proteomes" id="UP000023464"/>
    </source>
</evidence>
<keyword evidence="1" id="KW-1133">Transmembrane helix</keyword>